<evidence type="ECO:0000313" key="2">
    <source>
        <dbReference type="Proteomes" id="UP000030063"/>
    </source>
</evidence>
<accession>A0A0A1YRF2</accession>
<dbReference type="EMBL" id="AWSQ01000001">
    <property type="protein sequence ID" value="KFX71764.1"/>
    <property type="molecule type" value="Genomic_DNA"/>
</dbReference>
<proteinExistence type="predicted"/>
<organism evidence="1 2">
    <name type="scientific">Pseudomonas taeanensis MS-3</name>
    <dbReference type="NCBI Taxonomy" id="1395571"/>
    <lineage>
        <taxon>Bacteria</taxon>
        <taxon>Pseudomonadati</taxon>
        <taxon>Pseudomonadota</taxon>
        <taxon>Gammaproteobacteria</taxon>
        <taxon>Pseudomonadales</taxon>
        <taxon>Pseudomonadaceae</taxon>
        <taxon>Pseudomonas</taxon>
    </lineage>
</organism>
<dbReference type="AlphaFoldDB" id="A0A0A1YRF2"/>
<reference evidence="1 2" key="1">
    <citation type="journal article" date="2014" name="Genome Announc.">
        <title>Draft Genome Sequence of Petroleum Oil-Degrading Marine Bacterium Pseudomonas taeanensis Strain MS-3, Isolated from a Crude Oil-Contaminated Seashore.</title>
        <authorList>
            <person name="Lee S.Y."/>
            <person name="Kim S.H."/>
            <person name="Lee D.G."/>
            <person name="Shin S."/>
            <person name="Yun S.H."/>
            <person name="Choi C.W."/>
            <person name="Chung Y.H."/>
            <person name="Choi J.S."/>
            <person name="Kahng H.Y."/>
            <person name="Kim S.I."/>
        </authorList>
    </citation>
    <scope>NUCLEOTIDE SEQUENCE [LARGE SCALE GENOMIC DNA]</scope>
    <source>
        <strain evidence="1 2">MS-3</strain>
    </source>
</reference>
<keyword evidence="2" id="KW-1185">Reference proteome</keyword>
<evidence type="ECO:0000313" key="1">
    <source>
        <dbReference type="EMBL" id="KFX71764.1"/>
    </source>
</evidence>
<name>A0A0A1YRF2_9PSED</name>
<gene>
    <name evidence="1" type="ORF">TMS3_0107570</name>
</gene>
<comment type="caution">
    <text evidence="1">The sequence shown here is derived from an EMBL/GenBank/DDBJ whole genome shotgun (WGS) entry which is preliminary data.</text>
</comment>
<protein>
    <submittedName>
        <fullName evidence="1">Uncharacterized protein</fullName>
    </submittedName>
</protein>
<sequence length="107" mass="12125">MSKLKLAEEKTQQQVQHLTEELSLALAVKLDAMRQAKVSTSEELAETMYPLLQAMTSLALENQVLMKEMRSMMREELSKMRAEMGELHTLMTELKSLSLAPRSGQVD</sequence>
<dbReference type="Proteomes" id="UP000030063">
    <property type="component" value="Unassembled WGS sequence"/>
</dbReference>